<evidence type="ECO:0000313" key="2">
    <source>
        <dbReference type="Proteomes" id="UP001054945"/>
    </source>
</evidence>
<protein>
    <submittedName>
        <fullName evidence="1">Uncharacterized protein</fullName>
    </submittedName>
</protein>
<name>A0AAV4XBM0_CAEEX</name>
<accession>A0AAV4XBM0</accession>
<proteinExistence type="predicted"/>
<comment type="caution">
    <text evidence="1">The sequence shown here is derived from an EMBL/GenBank/DDBJ whole genome shotgun (WGS) entry which is preliminary data.</text>
</comment>
<dbReference type="Proteomes" id="UP001054945">
    <property type="component" value="Unassembled WGS sequence"/>
</dbReference>
<evidence type="ECO:0000313" key="1">
    <source>
        <dbReference type="EMBL" id="GIY92500.1"/>
    </source>
</evidence>
<gene>
    <name evidence="1" type="ORF">CEXT_569721</name>
</gene>
<keyword evidence="2" id="KW-1185">Reference proteome</keyword>
<dbReference type="EMBL" id="BPLR01000147">
    <property type="protein sequence ID" value="GIY92500.1"/>
    <property type="molecule type" value="Genomic_DNA"/>
</dbReference>
<organism evidence="1 2">
    <name type="scientific">Caerostris extrusa</name>
    <name type="common">Bark spider</name>
    <name type="synonym">Caerostris bankana</name>
    <dbReference type="NCBI Taxonomy" id="172846"/>
    <lineage>
        <taxon>Eukaryota</taxon>
        <taxon>Metazoa</taxon>
        <taxon>Ecdysozoa</taxon>
        <taxon>Arthropoda</taxon>
        <taxon>Chelicerata</taxon>
        <taxon>Arachnida</taxon>
        <taxon>Araneae</taxon>
        <taxon>Araneomorphae</taxon>
        <taxon>Entelegynae</taxon>
        <taxon>Araneoidea</taxon>
        <taxon>Araneidae</taxon>
        <taxon>Caerostris</taxon>
    </lineage>
</organism>
<sequence length="93" mass="10461">MHFRSQQSHFAERHCNMPVPQDASIASSFPGLQSLVPESNRINPVRLQEIRSFLNITTTSHSTLTTFLMVLRDALLTRNCLQADAALYSPTMT</sequence>
<dbReference type="AlphaFoldDB" id="A0AAV4XBM0"/>
<reference evidence="1 2" key="1">
    <citation type="submission" date="2021-06" db="EMBL/GenBank/DDBJ databases">
        <title>Caerostris extrusa draft genome.</title>
        <authorList>
            <person name="Kono N."/>
            <person name="Arakawa K."/>
        </authorList>
    </citation>
    <scope>NUCLEOTIDE SEQUENCE [LARGE SCALE GENOMIC DNA]</scope>
</reference>